<evidence type="ECO:0000259" key="3">
    <source>
        <dbReference type="Pfam" id="PF07732"/>
    </source>
</evidence>
<evidence type="ECO:0000256" key="2">
    <source>
        <dbReference type="SAM" id="SignalP"/>
    </source>
</evidence>
<sequence length="294" mass="33154">MRQAIVLGILACLSLVSYVRAEDPYVYLNWVVEYGEISPLDVKQRGILINGQFPGPTVNVVTNDNERSETKKDFMARWCARNELSDSSKLKLDIQDANEGSNWEFHLLPVHANAQSGRRVRRIQYLGQVRDSSSVPQAIRGIHSPRQRLVEENHKELQQILDSGNPFPPPDGILINGKPRLTSFDVVPGSRDTHYAWWSAKGHIRCRKCTSHTRHVGQSSSLVTLHSHNPRDYFIVASTRFTKPILTATAVLHYQGSNSPASGPLPIAPTYHVHWSMKQARTVRWNFDGKCSQA</sequence>
<dbReference type="AlphaFoldDB" id="A0AAW2P3W8"/>
<name>A0AAW2P3W8_SESRA</name>
<keyword evidence="2" id="KW-0732">Signal</keyword>
<feature type="domain" description="Plastocyanin-like" evidence="3">
    <location>
        <begin position="32"/>
        <end position="65"/>
    </location>
</feature>
<reference evidence="4" key="2">
    <citation type="journal article" date="2024" name="Plant">
        <title>Genomic evolution and insights into agronomic trait innovations of Sesamum species.</title>
        <authorList>
            <person name="Miao H."/>
            <person name="Wang L."/>
            <person name="Qu L."/>
            <person name="Liu H."/>
            <person name="Sun Y."/>
            <person name="Le M."/>
            <person name="Wang Q."/>
            <person name="Wei S."/>
            <person name="Zheng Y."/>
            <person name="Lin W."/>
            <person name="Duan Y."/>
            <person name="Cao H."/>
            <person name="Xiong S."/>
            <person name="Wang X."/>
            <person name="Wei L."/>
            <person name="Li C."/>
            <person name="Ma Q."/>
            <person name="Ju M."/>
            <person name="Zhao R."/>
            <person name="Li G."/>
            <person name="Mu C."/>
            <person name="Tian Q."/>
            <person name="Mei H."/>
            <person name="Zhang T."/>
            <person name="Gao T."/>
            <person name="Zhang H."/>
        </authorList>
    </citation>
    <scope>NUCLEOTIDE SEQUENCE</scope>
    <source>
        <strain evidence="4">G02</strain>
    </source>
</reference>
<dbReference type="InterPro" id="IPR011707">
    <property type="entry name" value="Cu-oxidase-like_N"/>
</dbReference>
<evidence type="ECO:0000313" key="4">
    <source>
        <dbReference type="EMBL" id="KAL0350617.1"/>
    </source>
</evidence>
<gene>
    <name evidence="4" type="ORF">Sradi_4210900</name>
</gene>
<proteinExistence type="inferred from homology"/>
<dbReference type="EMBL" id="JACGWJ010000018">
    <property type="protein sequence ID" value="KAL0350617.1"/>
    <property type="molecule type" value="Genomic_DNA"/>
</dbReference>
<dbReference type="InterPro" id="IPR008972">
    <property type="entry name" value="Cupredoxin"/>
</dbReference>
<reference evidence="4" key="1">
    <citation type="submission" date="2020-06" db="EMBL/GenBank/DDBJ databases">
        <authorList>
            <person name="Li T."/>
            <person name="Hu X."/>
            <person name="Zhang T."/>
            <person name="Song X."/>
            <person name="Zhang H."/>
            <person name="Dai N."/>
            <person name="Sheng W."/>
            <person name="Hou X."/>
            <person name="Wei L."/>
        </authorList>
    </citation>
    <scope>NUCLEOTIDE SEQUENCE</scope>
    <source>
        <strain evidence="4">G02</strain>
        <tissue evidence="4">Leaf</tissue>
    </source>
</reference>
<feature type="signal peptide" evidence="2">
    <location>
        <begin position="1"/>
        <end position="21"/>
    </location>
</feature>
<comment type="caution">
    <text evidence="4">The sequence shown here is derived from an EMBL/GenBank/DDBJ whole genome shotgun (WGS) entry which is preliminary data.</text>
</comment>
<organism evidence="4">
    <name type="scientific">Sesamum radiatum</name>
    <name type="common">Black benniseed</name>
    <dbReference type="NCBI Taxonomy" id="300843"/>
    <lineage>
        <taxon>Eukaryota</taxon>
        <taxon>Viridiplantae</taxon>
        <taxon>Streptophyta</taxon>
        <taxon>Embryophyta</taxon>
        <taxon>Tracheophyta</taxon>
        <taxon>Spermatophyta</taxon>
        <taxon>Magnoliopsida</taxon>
        <taxon>eudicotyledons</taxon>
        <taxon>Gunneridae</taxon>
        <taxon>Pentapetalae</taxon>
        <taxon>asterids</taxon>
        <taxon>lamiids</taxon>
        <taxon>Lamiales</taxon>
        <taxon>Pedaliaceae</taxon>
        <taxon>Sesamum</taxon>
    </lineage>
</organism>
<feature type="chain" id="PRO_5043912658" evidence="2">
    <location>
        <begin position="22"/>
        <end position="294"/>
    </location>
</feature>
<dbReference type="GO" id="GO:0005507">
    <property type="term" value="F:copper ion binding"/>
    <property type="evidence" value="ECO:0007669"/>
    <property type="project" value="InterPro"/>
</dbReference>
<dbReference type="SUPFAM" id="SSF49503">
    <property type="entry name" value="Cupredoxins"/>
    <property type="match status" value="2"/>
</dbReference>
<protein>
    <submittedName>
        <fullName evidence="4">L-ascorbate oxidase</fullName>
    </submittedName>
</protein>
<accession>A0AAW2P3W8</accession>
<dbReference type="Pfam" id="PF07732">
    <property type="entry name" value="Cu-oxidase_3"/>
    <property type="match status" value="1"/>
</dbReference>
<comment type="similarity">
    <text evidence="1">Belongs to the multicopper oxidase family.</text>
</comment>
<evidence type="ECO:0000256" key="1">
    <source>
        <dbReference type="ARBA" id="ARBA00010609"/>
    </source>
</evidence>